<sequence>MAGLFSILNTANSGMNAHQKSIQTISHNISNLDTDGYSRQRTEFATNSPMYMPSLSNSIGRGQLGTGVHVTDVTRARNSFYDYQFRAEAHKYGNTVSKYDYYNTIETILNEPSDYGISAGIDDFF</sequence>
<proteinExistence type="predicted"/>
<dbReference type="PANTHER" id="PTHR30033">
    <property type="entry name" value="FLAGELLAR HOOK-ASSOCIATED PROTEIN 1"/>
    <property type="match status" value="1"/>
</dbReference>
<protein>
    <submittedName>
        <fullName evidence="2">Putative flagellar hook-associated protein</fullName>
    </submittedName>
</protein>
<dbReference type="AlphaFoldDB" id="A0A381I4G6"/>
<keyword evidence="2" id="KW-0966">Cell projection</keyword>
<keyword evidence="2" id="KW-0969">Cilium</keyword>
<dbReference type="GO" id="GO:0044780">
    <property type="term" value="P:bacterial-type flagellum assembly"/>
    <property type="evidence" value="ECO:0007669"/>
    <property type="project" value="InterPro"/>
</dbReference>
<evidence type="ECO:0000313" key="2">
    <source>
        <dbReference type="EMBL" id="SUY20538.1"/>
    </source>
</evidence>
<organism evidence="2">
    <name type="scientific">Clostridioides difficile</name>
    <name type="common">Peptoclostridium difficile</name>
    <dbReference type="NCBI Taxonomy" id="1496"/>
    <lineage>
        <taxon>Bacteria</taxon>
        <taxon>Bacillati</taxon>
        <taxon>Bacillota</taxon>
        <taxon>Clostridia</taxon>
        <taxon>Peptostreptococcales</taxon>
        <taxon>Peptostreptococcaceae</taxon>
        <taxon>Clostridioides</taxon>
    </lineage>
</organism>
<evidence type="ECO:0000259" key="1">
    <source>
        <dbReference type="Pfam" id="PF00460"/>
    </source>
</evidence>
<dbReference type="EMBL" id="UFWD01000001">
    <property type="protein sequence ID" value="SUY20538.1"/>
    <property type="molecule type" value="Genomic_DNA"/>
</dbReference>
<keyword evidence="2" id="KW-0282">Flagellum</keyword>
<dbReference type="InterPro" id="IPR002371">
    <property type="entry name" value="FlgK"/>
</dbReference>
<dbReference type="GO" id="GO:0005198">
    <property type="term" value="F:structural molecule activity"/>
    <property type="evidence" value="ECO:0007669"/>
    <property type="project" value="InterPro"/>
</dbReference>
<dbReference type="PANTHER" id="PTHR30033:SF1">
    <property type="entry name" value="FLAGELLAR HOOK-ASSOCIATED PROTEIN 1"/>
    <property type="match status" value="1"/>
</dbReference>
<reference evidence="2" key="1">
    <citation type="submission" date="2018-06" db="EMBL/GenBank/DDBJ databases">
        <authorList>
            <consortium name="Pathogen Informatics"/>
            <person name="Doyle S."/>
        </authorList>
    </citation>
    <scope>NUCLEOTIDE SEQUENCE</scope>
    <source>
        <strain evidence="2">NCTC13307</strain>
    </source>
</reference>
<dbReference type="InterPro" id="IPR001444">
    <property type="entry name" value="Flag_bb_rod_N"/>
</dbReference>
<accession>A0A381I4G6</accession>
<dbReference type="Pfam" id="PF00460">
    <property type="entry name" value="Flg_bb_rod"/>
    <property type="match status" value="1"/>
</dbReference>
<name>A0A381I4G6_CLODI</name>
<feature type="domain" description="Flagellar basal body rod protein N-terminal" evidence="1">
    <location>
        <begin position="8"/>
        <end position="37"/>
    </location>
</feature>
<dbReference type="GO" id="GO:0009424">
    <property type="term" value="C:bacterial-type flagellum hook"/>
    <property type="evidence" value="ECO:0007669"/>
    <property type="project" value="InterPro"/>
</dbReference>
<gene>
    <name evidence="2" type="primary">flgK</name>
    <name evidence="2" type="ORF">NCTC13307_00210</name>
</gene>